<dbReference type="STRING" id="1573173.A0A162N5Q0"/>
<evidence type="ECO:0000313" key="3">
    <source>
        <dbReference type="Proteomes" id="UP000076584"/>
    </source>
</evidence>
<dbReference type="InterPro" id="IPR003609">
    <property type="entry name" value="Pan_app"/>
</dbReference>
<dbReference type="EMBL" id="LFIW01000610">
    <property type="protein sequence ID" value="KZL85588.1"/>
    <property type="molecule type" value="Genomic_DNA"/>
</dbReference>
<keyword evidence="3" id="KW-1185">Reference proteome</keyword>
<accession>A0A162N5Q0</accession>
<protein>
    <submittedName>
        <fullName evidence="2">Pan domain containing protein</fullName>
    </submittedName>
</protein>
<comment type="caution">
    <text evidence="2">The sequence shown here is derived from an EMBL/GenBank/DDBJ whole genome shotgun (WGS) entry which is preliminary data.</text>
</comment>
<reference evidence="2 3" key="1">
    <citation type="submission" date="2015-06" db="EMBL/GenBank/DDBJ databases">
        <title>Survival trade-offs in plant roots during colonization by closely related pathogenic and mutualistic fungi.</title>
        <authorList>
            <person name="Hacquard S."/>
            <person name="Kracher B."/>
            <person name="Hiruma K."/>
            <person name="Weinman A."/>
            <person name="Muench P."/>
            <person name="Garrido Oter R."/>
            <person name="Ver Loren van Themaat E."/>
            <person name="Dallerey J.-F."/>
            <person name="Damm U."/>
            <person name="Henrissat B."/>
            <person name="Lespinet O."/>
            <person name="Thon M."/>
            <person name="Kemen E."/>
            <person name="McHardy A.C."/>
            <person name="Schulze-Lefert P."/>
            <person name="O'Connell R.J."/>
        </authorList>
    </citation>
    <scope>NUCLEOTIDE SEQUENCE [LARGE SCALE GENOMIC DNA]</scope>
    <source>
        <strain evidence="2 3">MAFF 238704</strain>
    </source>
</reference>
<name>A0A162N5Q0_COLIC</name>
<feature type="domain" description="Apple" evidence="1">
    <location>
        <begin position="193"/>
        <end position="236"/>
    </location>
</feature>
<dbReference type="Pfam" id="PF00024">
    <property type="entry name" value="PAN_1"/>
    <property type="match status" value="1"/>
</dbReference>
<dbReference type="AlphaFoldDB" id="A0A162N5Q0"/>
<dbReference type="Proteomes" id="UP000076584">
    <property type="component" value="Unassembled WGS sequence"/>
</dbReference>
<sequence length="271" mass="28748">MYVPTLAPSAAAQANCRLCGNGNFSTSKADGAHFAFVTDPPTKEPIISDVKLCSTECPEADGQLFVTPTGQNYQMSCKKRHGTSYLKIDRRSSFEACMTACAAMPACHSAEFEPRTKKCFYSNNHNAPNISAEAFISAHSLGCSGACSGCKKGCDRLNGDPMPADAASCNEDHGKVLAAAGEDFRLQCTHCFYSAGVWTAVGAKNLAECTKACADDEQCHAANWLIADSRCTLHGPGRNGGQKPSFGQSDKCHALVPLDRSCADTSALQQQ</sequence>
<evidence type="ECO:0000259" key="1">
    <source>
        <dbReference type="Pfam" id="PF00024"/>
    </source>
</evidence>
<organism evidence="2 3">
    <name type="scientific">Colletotrichum incanum</name>
    <name type="common">Soybean anthracnose fungus</name>
    <dbReference type="NCBI Taxonomy" id="1573173"/>
    <lineage>
        <taxon>Eukaryota</taxon>
        <taxon>Fungi</taxon>
        <taxon>Dikarya</taxon>
        <taxon>Ascomycota</taxon>
        <taxon>Pezizomycotina</taxon>
        <taxon>Sordariomycetes</taxon>
        <taxon>Hypocreomycetidae</taxon>
        <taxon>Glomerellales</taxon>
        <taxon>Glomerellaceae</taxon>
        <taxon>Colletotrichum</taxon>
        <taxon>Colletotrichum spaethianum species complex</taxon>
    </lineage>
</organism>
<gene>
    <name evidence="2" type="ORF">CI238_04609</name>
</gene>
<proteinExistence type="predicted"/>
<evidence type="ECO:0000313" key="2">
    <source>
        <dbReference type="EMBL" id="KZL85588.1"/>
    </source>
</evidence>